<sequence length="126" mass="14390">MQPHEEWLFKADHDLKSAGLLLASEYKLLDAAIYHTQQCAEKSLKAVLSFHKRRIGKTHSLMNLLEVCIGIDEQYQSIYDDCVFLDPFSTLYRYPEGDLLPEEIEVREAISAATKIYERVTAGLAL</sequence>
<evidence type="ECO:0000313" key="3">
    <source>
        <dbReference type="Proteomes" id="UP000029692"/>
    </source>
</evidence>
<dbReference type="PROSITE" id="PS50910">
    <property type="entry name" value="HEPN"/>
    <property type="match status" value="1"/>
</dbReference>
<dbReference type="SMART" id="SM00748">
    <property type="entry name" value="HEPN"/>
    <property type="match status" value="1"/>
</dbReference>
<dbReference type="InterPro" id="IPR007842">
    <property type="entry name" value="HEPN_dom"/>
</dbReference>
<comment type="caution">
    <text evidence="2">The sequence shown here is derived from an EMBL/GenBank/DDBJ whole genome shotgun (WGS) entry which is preliminary data.</text>
</comment>
<keyword evidence="3" id="KW-1185">Reference proteome</keyword>
<accession>A0A098QZG9</accession>
<organism evidence="2 3">
    <name type="scientific">Spirochaeta lutea</name>
    <dbReference type="NCBI Taxonomy" id="1480694"/>
    <lineage>
        <taxon>Bacteria</taxon>
        <taxon>Pseudomonadati</taxon>
        <taxon>Spirochaetota</taxon>
        <taxon>Spirochaetia</taxon>
        <taxon>Spirochaetales</taxon>
        <taxon>Spirochaetaceae</taxon>
        <taxon>Spirochaeta</taxon>
    </lineage>
</organism>
<name>A0A098QZG9_9SPIO</name>
<feature type="domain" description="HEPN" evidence="1">
    <location>
        <begin position="8"/>
        <end position="120"/>
    </location>
</feature>
<dbReference type="eggNOG" id="COG2250">
    <property type="taxonomic scope" value="Bacteria"/>
</dbReference>
<dbReference type="AlphaFoldDB" id="A0A098QZG9"/>
<protein>
    <recommendedName>
        <fullName evidence="1">HEPN domain-containing protein</fullName>
    </recommendedName>
</protein>
<reference evidence="2 3" key="1">
    <citation type="submission" date="2014-05" db="EMBL/GenBank/DDBJ databases">
        <title>De novo Genome Sequence of Spirocheata sp.</title>
        <authorList>
            <person name="Shivani Y."/>
            <person name="Subhash Y."/>
            <person name="Tushar L."/>
            <person name="Sasikala C."/>
            <person name="Ramana C.V."/>
        </authorList>
    </citation>
    <scope>NUCLEOTIDE SEQUENCE [LARGE SCALE GENOMIC DNA]</scope>
    <source>
        <strain evidence="2 3">JC230</strain>
    </source>
</reference>
<gene>
    <name evidence="2" type="ORF">DC28_06145</name>
</gene>
<dbReference type="SUPFAM" id="SSF81593">
    <property type="entry name" value="Nucleotidyltransferase substrate binding subunit/domain"/>
    <property type="match status" value="1"/>
</dbReference>
<dbReference type="EMBL" id="JNUP01000048">
    <property type="protein sequence ID" value="KGE72803.1"/>
    <property type="molecule type" value="Genomic_DNA"/>
</dbReference>
<dbReference type="STRING" id="1480694.DC28_06145"/>
<dbReference type="Gene3D" id="1.20.120.330">
    <property type="entry name" value="Nucleotidyltransferases domain 2"/>
    <property type="match status" value="1"/>
</dbReference>
<evidence type="ECO:0000313" key="2">
    <source>
        <dbReference type="EMBL" id="KGE72803.1"/>
    </source>
</evidence>
<dbReference type="Pfam" id="PF05168">
    <property type="entry name" value="HEPN"/>
    <property type="match status" value="1"/>
</dbReference>
<proteinExistence type="predicted"/>
<evidence type="ECO:0000259" key="1">
    <source>
        <dbReference type="PROSITE" id="PS50910"/>
    </source>
</evidence>
<dbReference type="Proteomes" id="UP000029692">
    <property type="component" value="Unassembled WGS sequence"/>
</dbReference>